<evidence type="ECO:0000313" key="15">
    <source>
        <dbReference type="Proteomes" id="UP000285278"/>
    </source>
</evidence>
<feature type="transmembrane region" description="Helical" evidence="12">
    <location>
        <begin position="178"/>
        <end position="201"/>
    </location>
</feature>
<gene>
    <name evidence="14" type="ORF">D3M95_02350</name>
</gene>
<evidence type="ECO:0000256" key="5">
    <source>
        <dbReference type="ARBA" id="ARBA00022753"/>
    </source>
</evidence>
<name>A0A418Q9A8_9CORY</name>
<dbReference type="GO" id="GO:0016020">
    <property type="term" value="C:membrane"/>
    <property type="evidence" value="ECO:0007669"/>
    <property type="project" value="InterPro"/>
</dbReference>
<keyword evidence="15" id="KW-1185">Reference proteome</keyword>
<comment type="subcellular location">
    <subcellularLocation>
        <location evidence="2">Cytoplasmic vesicle</location>
        <location evidence="2">Secretory vesicle</location>
        <location evidence="2">Synaptic vesicle membrane</location>
        <topology evidence="2">Multi-pass membrane protein</topology>
    </subcellularLocation>
    <subcellularLocation>
        <location evidence="1">Early endosome membrane</location>
    </subcellularLocation>
</comment>
<dbReference type="PANTHER" id="PTHR31937:SF2">
    <property type="entry name" value="TRANSMEMBRANE PROTEIN 163"/>
    <property type="match status" value="1"/>
</dbReference>
<dbReference type="RefSeq" id="WP_119664320.1">
    <property type="nucleotide sequence ID" value="NZ_QXJK01000002.1"/>
</dbReference>
<keyword evidence="9 12" id="KW-0472">Membrane</keyword>
<evidence type="ECO:0000256" key="11">
    <source>
        <dbReference type="SAM" id="MobiDB-lite"/>
    </source>
</evidence>
<feature type="transmembrane region" description="Helical" evidence="12">
    <location>
        <begin position="70"/>
        <end position="93"/>
    </location>
</feature>
<dbReference type="Proteomes" id="UP000285278">
    <property type="component" value="Unassembled WGS sequence"/>
</dbReference>
<evidence type="ECO:0000256" key="7">
    <source>
        <dbReference type="ARBA" id="ARBA00022989"/>
    </source>
</evidence>
<dbReference type="InterPro" id="IPR058533">
    <property type="entry name" value="Cation_efflux_TM"/>
</dbReference>
<dbReference type="PANTHER" id="PTHR31937">
    <property type="entry name" value="TRANSMEMBRANE PROTEIN 163"/>
    <property type="match status" value="1"/>
</dbReference>
<evidence type="ECO:0000259" key="13">
    <source>
        <dbReference type="Pfam" id="PF01545"/>
    </source>
</evidence>
<keyword evidence="8" id="KW-0770">Synapse</keyword>
<feature type="region of interest" description="Disordered" evidence="11">
    <location>
        <begin position="1"/>
        <end position="32"/>
    </location>
</feature>
<keyword evidence="10" id="KW-0968">Cytoplasmic vesicle</keyword>
<proteinExistence type="inferred from homology"/>
<evidence type="ECO:0000256" key="2">
    <source>
        <dbReference type="ARBA" id="ARBA00004644"/>
    </source>
</evidence>
<keyword evidence="4 12" id="KW-0812">Transmembrane</keyword>
<protein>
    <submittedName>
        <fullName evidence="14">Cobalt transporter</fullName>
    </submittedName>
</protein>
<feature type="transmembrane region" description="Helical" evidence="12">
    <location>
        <begin position="44"/>
        <end position="64"/>
    </location>
</feature>
<evidence type="ECO:0000313" key="14">
    <source>
        <dbReference type="EMBL" id="RIX36153.1"/>
    </source>
</evidence>
<evidence type="ECO:0000256" key="3">
    <source>
        <dbReference type="ARBA" id="ARBA00008731"/>
    </source>
</evidence>
<feature type="transmembrane region" description="Helical" evidence="12">
    <location>
        <begin position="139"/>
        <end position="157"/>
    </location>
</feature>
<evidence type="ECO:0000256" key="6">
    <source>
        <dbReference type="ARBA" id="ARBA00022833"/>
    </source>
</evidence>
<sequence>MTTPLNPQAGNSESPGSPESPRTTADPRTLSTERKLTLQRRIRIIVAATITYNVAEALIAIIAGRSAGSAALFGFGLDSTVEVLSAAAVAWQFAGPDPERREKPALRLISFAFFALAAWVGFEALSALVTGEQAQHSPVGIGLAIASVIIMPALSWFERRTGLELGSASAVADSKQTLVCSYLSAALLVGLVLNAAFGWSWADPIAALIIAGFAIREGLEAWGGETCVQPVSTLIDNSSEAPNCSCH</sequence>
<dbReference type="OrthoDB" id="9805136at2"/>
<dbReference type="SUPFAM" id="SSF161111">
    <property type="entry name" value="Cation efflux protein transmembrane domain-like"/>
    <property type="match status" value="1"/>
</dbReference>
<dbReference type="Gene3D" id="1.20.1510.10">
    <property type="entry name" value="Cation efflux protein transmembrane domain"/>
    <property type="match status" value="1"/>
</dbReference>
<evidence type="ECO:0000256" key="8">
    <source>
        <dbReference type="ARBA" id="ARBA00023018"/>
    </source>
</evidence>
<feature type="transmembrane region" description="Helical" evidence="12">
    <location>
        <begin position="105"/>
        <end position="127"/>
    </location>
</feature>
<feature type="compositionally biased region" description="Polar residues" evidence="11">
    <location>
        <begin position="1"/>
        <end position="11"/>
    </location>
</feature>
<evidence type="ECO:0000256" key="10">
    <source>
        <dbReference type="ARBA" id="ARBA00023329"/>
    </source>
</evidence>
<comment type="similarity">
    <text evidence="3">Belongs to the TMEM163 family.</text>
</comment>
<dbReference type="InterPro" id="IPR027469">
    <property type="entry name" value="Cation_efflux_TMD_sf"/>
</dbReference>
<evidence type="ECO:0000256" key="4">
    <source>
        <dbReference type="ARBA" id="ARBA00022692"/>
    </source>
</evidence>
<evidence type="ECO:0000256" key="12">
    <source>
        <dbReference type="SAM" id="Phobius"/>
    </source>
</evidence>
<accession>A0A418Q9A8</accession>
<evidence type="ECO:0000256" key="9">
    <source>
        <dbReference type="ARBA" id="ARBA00023136"/>
    </source>
</evidence>
<dbReference type="Pfam" id="PF01545">
    <property type="entry name" value="Cation_efflux"/>
    <property type="match status" value="1"/>
</dbReference>
<organism evidence="14 15">
    <name type="scientific">Corynebacterium falsenii</name>
    <dbReference type="NCBI Taxonomy" id="108486"/>
    <lineage>
        <taxon>Bacteria</taxon>
        <taxon>Bacillati</taxon>
        <taxon>Actinomycetota</taxon>
        <taxon>Actinomycetes</taxon>
        <taxon>Mycobacteriales</taxon>
        <taxon>Corynebacteriaceae</taxon>
        <taxon>Corynebacterium</taxon>
    </lineage>
</organism>
<feature type="compositionally biased region" description="Low complexity" evidence="11">
    <location>
        <begin position="12"/>
        <end position="21"/>
    </location>
</feature>
<dbReference type="InterPro" id="IPR026765">
    <property type="entry name" value="Tmem163"/>
</dbReference>
<keyword evidence="6" id="KW-0862">Zinc</keyword>
<dbReference type="EMBL" id="QXJK01000002">
    <property type="protein sequence ID" value="RIX36153.1"/>
    <property type="molecule type" value="Genomic_DNA"/>
</dbReference>
<comment type="caution">
    <text evidence="14">The sequence shown here is derived from an EMBL/GenBank/DDBJ whole genome shotgun (WGS) entry which is preliminary data.</text>
</comment>
<dbReference type="AlphaFoldDB" id="A0A418Q9A8"/>
<evidence type="ECO:0000256" key="1">
    <source>
        <dbReference type="ARBA" id="ARBA00004146"/>
    </source>
</evidence>
<keyword evidence="7 12" id="KW-1133">Transmembrane helix</keyword>
<keyword evidence="5" id="KW-0967">Endosome</keyword>
<dbReference type="GO" id="GO:0031410">
    <property type="term" value="C:cytoplasmic vesicle"/>
    <property type="evidence" value="ECO:0007669"/>
    <property type="project" value="UniProtKB-KW"/>
</dbReference>
<dbReference type="STRING" id="1451189.CFAL_00135"/>
<dbReference type="GO" id="GO:0008324">
    <property type="term" value="F:monoatomic cation transmembrane transporter activity"/>
    <property type="evidence" value="ECO:0007669"/>
    <property type="project" value="InterPro"/>
</dbReference>
<reference evidence="14 15" key="1">
    <citation type="submission" date="2018-09" db="EMBL/GenBank/DDBJ databases">
        <title>Optimization and identification of Corynebacterium falsenii FN1-14 from fish paste.</title>
        <authorList>
            <person name="Daroonpunt R."/>
            <person name="Tanasupawat S."/>
        </authorList>
    </citation>
    <scope>NUCLEOTIDE SEQUENCE [LARGE SCALE GENOMIC DNA]</scope>
    <source>
        <strain evidence="14 15">FN1-14</strain>
    </source>
</reference>
<feature type="domain" description="Cation efflux protein transmembrane" evidence="13">
    <location>
        <begin position="110"/>
        <end position="219"/>
    </location>
</feature>